<accession>A0A916RZI6</accession>
<dbReference type="SMART" id="SM00642">
    <property type="entry name" value="Aamy"/>
    <property type="match status" value="1"/>
</dbReference>
<gene>
    <name evidence="2" type="ORF">GCM10011491_01190</name>
</gene>
<dbReference type="Proteomes" id="UP000646478">
    <property type="component" value="Unassembled WGS sequence"/>
</dbReference>
<reference evidence="2" key="2">
    <citation type="submission" date="2020-09" db="EMBL/GenBank/DDBJ databases">
        <authorList>
            <person name="Sun Q."/>
            <person name="Zhou Y."/>
        </authorList>
    </citation>
    <scope>NUCLEOTIDE SEQUENCE</scope>
    <source>
        <strain evidence="2">CGMCC 1.15082</strain>
    </source>
</reference>
<comment type="caution">
    <text evidence="2">The sequence shown here is derived from an EMBL/GenBank/DDBJ whole genome shotgun (WGS) entry which is preliminary data.</text>
</comment>
<dbReference type="SUPFAM" id="SSF51445">
    <property type="entry name" value="(Trans)glycosidases"/>
    <property type="match status" value="1"/>
</dbReference>
<protein>
    <submittedName>
        <fullName evidence="2">Maltose alpha-D-glucosyltransferase</fullName>
    </submittedName>
</protein>
<name>A0A916RZI6_9HYPH</name>
<dbReference type="Pfam" id="PF00128">
    <property type="entry name" value="Alpha-amylase"/>
    <property type="match status" value="2"/>
</dbReference>
<evidence type="ECO:0000313" key="3">
    <source>
        <dbReference type="Proteomes" id="UP000646478"/>
    </source>
</evidence>
<evidence type="ECO:0000259" key="1">
    <source>
        <dbReference type="SMART" id="SM00642"/>
    </source>
</evidence>
<dbReference type="InterPro" id="IPR006047">
    <property type="entry name" value="GH13_cat_dom"/>
</dbReference>
<dbReference type="GO" id="GO:0005975">
    <property type="term" value="P:carbohydrate metabolic process"/>
    <property type="evidence" value="ECO:0007669"/>
    <property type="project" value="InterPro"/>
</dbReference>
<dbReference type="Gene3D" id="3.90.400.10">
    <property type="entry name" value="Oligo-1,6-glucosidase, Domain 2"/>
    <property type="match status" value="1"/>
</dbReference>
<dbReference type="CDD" id="cd11334">
    <property type="entry name" value="AmyAc_TreS"/>
    <property type="match status" value="1"/>
</dbReference>
<organism evidence="2 3">
    <name type="scientific">Brucella endophytica</name>
    <dbReference type="NCBI Taxonomy" id="1963359"/>
    <lineage>
        <taxon>Bacteria</taxon>
        <taxon>Pseudomonadati</taxon>
        <taxon>Pseudomonadota</taxon>
        <taxon>Alphaproteobacteria</taxon>
        <taxon>Hyphomicrobiales</taxon>
        <taxon>Brucellaceae</taxon>
        <taxon>Brucella/Ochrobactrum group</taxon>
        <taxon>Brucella</taxon>
    </lineage>
</organism>
<dbReference type="InterPro" id="IPR017853">
    <property type="entry name" value="GH"/>
</dbReference>
<dbReference type="EMBL" id="BMHH01000001">
    <property type="protein sequence ID" value="GGA77764.1"/>
    <property type="molecule type" value="Genomic_DNA"/>
</dbReference>
<dbReference type="PANTHER" id="PTHR10357">
    <property type="entry name" value="ALPHA-AMYLASE FAMILY MEMBER"/>
    <property type="match status" value="1"/>
</dbReference>
<evidence type="ECO:0000313" key="2">
    <source>
        <dbReference type="EMBL" id="GGA77764.1"/>
    </source>
</evidence>
<dbReference type="AlphaFoldDB" id="A0A916RZI6"/>
<feature type="domain" description="Glycosyl hydrolase family 13 catalytic" evidence="1">
    <location>
        <begin position="18"/>
        <end position="398"/>
    </location>
</feature>
<keyword evidence="3" id="KW-1185">Reference proteome</keyword>
<dbReference type="InterPro" id="IPR045857">
    <property type="entry name" value="O16G_dom_2"/>
</dbReference>
<dbReference type="RefSeq" id="WP_188820422.1">
    <property type="nucleotide sequence ID" value="NZ_BMHH01000001.1"/>
</dbReference>
<dbReference type="Gene3D" id="3.20.20.80">
    <property type="entry name" value="Glycosidases"/>
    <property type="match status" value="1"/>
</dbReference>
<proteinExistence type="predicted"/>
<sequence length="551" mass="61790">MAKRNSQSPWFLNSVIYGIDIKKFQDSNGDGVGDIRGLCDRLPYLHDLGVDCLWLLPFFESPREDNGYDVSNYYGIDPELGTLDDFIELVRRAGELGIKIVIDLIVNHTSRKHPWFESARRDPRSQFRDYYVWSEHIPDVGASETSIFPGADNPLWTFDKVASAFYFHKFYASQPELNTANPDVKAEIRRICDFWLSLGVSGFRIDALPLLLTDNGKEHANPGDGQAFMEELADFITGRLPECLLLGEANVQPDEMRQYFGSGNQIPLLFNFRLSCGIFAAIARQNADPFEEMLAALPEPPAGCGWVNFLRNFDDFDLSQIPQSMRDFLLEAYAPEEEMGIFGRGIRRRLAPMLDGDRRKIALAFSCIFSMRGSPLFVAGDEIGLGEDLTANGRDAVRLPMAWEPGGKAGGFSTAPVKDLIQRPLSSGPFSFHEVNVENQRADEKSLLNEVRRLIRHRRDLKHFRGGRFVQFAPDNDATMLHGFHDGSSVLLIAHNFSGKPAEFSAGLTGIIAPRLETILGAQERLTVEGDRLTMKLPAHGYCWLCTEGSR</sequence>
<reference evidence="2" key="1">
    <citation type="journal article" date="2014" name="Int. J. Syst. Evol. Microbiol.">
        <title>Complete genome sequence of Corynebacterium casei LMG S-19264T (=DSM 44701T), isolated from a smear-ripened cheese.</title>
        <authorList>
            <consortium name="US DOE Joint Genome Institute (JGI-PGF)"/>
            <person name="Walter F."/>
            <person name="Albersmeier A."/>
            <person name="Kalinowski J."/>
            <person name="Ruckert C."/>
        </authorList>
    </citation>
    <scope>NUCLEOTIDE SEQUENCE</scope>
    <source>
        <strain evidence="2">CGMCC 1.15082</strain>
    </source>
</reference>
<dbReference type="PANTHER" id="PTHR10357:SF219">
    <property type="entry name" value="MALTOSE ALPHA-D-GLUCOSYLTRANSFERASE"/>
    <property type="match status" value="1"/>
</dbReference>
<dbReference type="SUPFAM" id="SSF51011">
    <property type="entry name" value="Glycosyl hydrolase domain"/>
    <property type="match status" value="1"/>
</dbReference>